<evidence type="ECO:0000259" key="6">
    <source>
        <dbReference type="PROSITE" id="PS50111"/>
    </source>
</evidence>
<organism evidence="8 9">
    <name type="scientific">Shewanella piezotolerans (strain WP3 / JCM 13877)</name>
    <dbReference type="NCBI Taxonomy" id="225849"/>
    <lineage>
        <taxon>Bacteria</taxon>
        <taxon>Pseudomonadati</taxon>
        <taxon>Pseudomonadota</taxon>
        <taxon>Gammaproteobacteria</taxon>
        <taxon>Alteromonadales</taxon>
        <taxon>Shewanellaceae</taxon>
        <taxon>Shewanella</taxon>
    </lineage>
</organism>
<dbReference type="KEGG" id="swp:swp_2944"/>
<accession>B8CQZ7</accession>
<keyword evidence="8" id="KW-0808">Transferase</keyword>
<evidence type="ECO:0000256" key="1">
    <source>
        <dbReference type="ARBA" id="ARBA00004370"/>
    </source>
</evidence>
<dbReference type="GO" id="GO:0016301">
    <property type="term" value="F:kinase activity"/>
    <property type="evidence" value="ECO:0007669"/>
    <property type="project" value="UniProtKB-KW"/>
</dbReference>
<dbReference type="EMBL" id="CP000472">
    <property type="protein sequence ID" value="ACJ29669.1"/>
    <property type="molecule type" value="Genomic_DNA"/>
</dbReference>
<dbReference type="PANTHER" id="PTHR32089:SF112">
    <property type="entry name" value="LYSOZYME-LIKE PROTEIN-RELATED"/>
    <property type="match status" value="1"/>
</dbReference>
<dbReference type="AlphaFoldDB" id="B8CQZ7"/>
<dbReference type="InterPro" id="IPR003660">
    <property type="entry name" value="HAMP_dom"/>
</dbReference>
<keyword evidence="5" id="KW-1133">Transmembrane helix</keyword>
<keyword evidence="5" id="KW-0812">Transmembrane</keyword>
<dbReference type="Pfam" id="PF00015">
    <property type="entry name" value="MCPsignal"/>
    <property type="match status" value="1"/>
</dbReference>
<dbReference type="GO" id="GO:0016020">
    <property type="term" value="C:membrane"/>
    <property type="evidence" value="ECO:0007669"/>
    <property type="project" value="UniProtKB-SubCell"/>
</dbReference>
<dbReference type="PROSITE" id="PS50111">
    <property type="entry name" value="CHEMOTAXIS_TRANSDUC_2"/>
    <property type="match status" value="1"/>
</dbReference>
<dbReference type="HOGENOM" id="CLU_000445_107_19_6"/>
<dbReference type="PROSITE" id="PS50885">
    <property type="entry name" value="HAMP"/>
    <property type="match status" value="1"/>
</dbReference>
<protein>
    <submittedName>
        <fullName evidence="8">Histidine kinase, HAMP region:Bacterial chemotaxis sensory transducer</fullName>
    </submittedName>
</protein>
<reference evidence="8 9" key="1">
    <citation type="journal article" date="2008" name="PLoS ONE">
        <title>Environmental adaptation: genomic analysis of the piezotolerant and psychrotolerant deep-sea iron reducing bacterium Shewanella piezotolerans WP3.</title>
        <authorList>
            <person name="Wang F."/>
            <person name="Wang J."/>
            <person name="Jian H."/>
            <person name="Zhang B."/>
            <person name="Li S."/>
            <person name="Wang F."/>
            <person name="Zeng X."/>
            <person name="Gao L."/>
            <person name="Bartlett D.H."/>
            <person name="Yu J."/>
            <person name="Hu S."/>
            <person name="Xiao X."/>
        </authorList>
    </citation>
    <scope>NUCLEOTIDE SEQUENCE [LARGE SCALE GENOMIC DNA]</scope>
    <source>
        <strain evidence="9">WP3 / JCM 13877</strain>
    </source>
</reference>
<evidence type="ECO:0000259" key="7">
    <source>
        <dbReference type="PROSITE" id="PS50885"/>
    </source>
</evidence>
<dbReference type="InterPro" id="IPR004089">
    <property type="entry name" value="MCPsignal_dom"/>
</dbReference>
<dbReference type="Pfam" id="PF00672">
    <property type="entry name" value="HAMP"/>
    <property type="match status" value="1"/>
</dbReference>
<comment type="subcellular location">
    <subcellularLocation>
        <location evidence="1">Membrane</location>
    </subcellularLocation>
</comment>
<dbReference type="FunFam" id="1.10.287.950:FF:000001">
    <property type="entry name" value="Methyl-accepting chemotaxis sensory transducer"/>
    <property type="match status" value="1"/>
</dbReference>
<keyword evidence="9" id="KW-1185">Reference proteome</keyword>
<evidence type="ECO:0000313" key="9">
    <source>
        <dbReference type="Proteomes" id="UP000000753"/>
    </source>
</evidence>
<dbReference type="InterPro" id="IPR004090">
    <property type="entry name" value="Chemotax_Me-accpt_rcpt"/>
</dbReference>
<dbReference type="Pfam" id="PF22673">
    <property type="entry name" value="MCP-like_PDC_1"/>
    <property type="match status" value="1"/>
</dbReference>
<dbReference type="SUPFAM" id="SSF58104">
    <property type="entry name" value="Methyl-accepting chemotaxis protein (MCP) signaling domain"/>
    <property type="match status" value="1"/>
</dbReference>
<evidence type="ECO:0000313" key="8">
    <source>
        <dbReference type="EMBL" id="ACJ29669.1"/>
    </source>
</evidence>
<dbReference type="CDD" id="cd11386">
    <property type="entry name" value="MCP_signal"/>
    <property type="match status" value="1"/>
</dbReference>
<dbReference type="SMART" id="SM00304">
    <property type="entry name" value="HAMP"/>
    <property type="match status" value="1"/>
</dbReference>
<dbReference type="GO" id="GO:0006935">
    <property type="term" value="P:chemotaxis"/>
    <property type="evidence" value="ECO:0007669"/>
    <property type="project" value="InterPro"/>
</dbReference>
<evidence type="ECO:0000256" key="3">
    <source>
        <dbReference type="ARBA" id="ARBA00029447"/>
    </source>
</evidence>
<dbReference type="Gene3D" id="1.10.287.950">
    <property type="entry name" value="Methyl-accepting chemotaxis protein"/>
    <property type="match status" value="1"/>
</dbReference>
<keyword evidence="5" id="KW-0472">Membrane</keyword>
<evidence type="ECO:0000256" key="4">
    <source>
        <dbReference type="PROSITE-ProRule" id="PRU00284"/>
    </source>
</evidence>
<proteinExistence type="inferred from homology"/>
<evidence type="ECO:0000256" key="5">
    <source>
        <dbReference type="SAM" id="Phobius"/>
    </source>
</evidence>
<evidence type="ECO:0000256" key="2">
    <source>
        <dbReference type="ARBA" id="ARBA00023224"/>
    </source>
</evidence>
<sequence length="621" mass="69053">MQQLTGKIDHMLYSRNNQLDAVFTHPSTTAAIKSIQERGIDYEDHQALKPVSKYFQSLIKLDPSLVSLFFTTTATWEYFDHDSKNKDPDYYINKRPFWQEFLSQMNHYVNDPYLDADGEILLTFRAPAFDQQSNLIGTVGLDLDLEQVNQEFAALQSVYPGLDVFVVSDSGLLVNFPDMVNQMVTNGLSTLDMAGIDQNYSQQGAQGFGLMWQDYKNKNMTEHHVQWKNQQYRVFIQAYERALPEVHWNVAVMLPESAITAPIDTAIWDNILNSIVFSCVIALFMWLLIKWQLKPFQQLQQAMHSISQGDADLTRRLNINRQDELGKLSDAFNDFVSKIQLMVNESSSMANKFYQNSQESLQSTTETNAIVGQQKTQLASVASASVEMAQTSEHVAGRAQDISAIASETKQGVVSGVANIETVNERMGVLADQIQQATDVVAALEQDTSKIGEVVNVIGAIAEQTNLLALNAAIEAARAGEQGRGFAVVADEVRNLASRTQTSTTQIHDIVAKLQNTAKDAVDVMNQGLEETKVNKAATLAVIPEFETILTSMEQLEQHMVDISSTITQQSSTAIQMNQEIIEIDEMASGTVTQTQSLAVTIQETESQSSELINAMARFKS</sequence>
<dbReference type="Proteomes" id="UP000000753">
    <property type="component" value="Chromosome"/>
</dbReference>
<feature type="transmembrane region" description="Helical" evidence="5">
    <location>
        <begin position="271"/>
        <end position="289"/>
    </location>
</feature>
<dbReference type="PANTHER" id="PTHR32089">
    <property type="entry name" value="METHYL-ACCEPTING CHEMOTAXIS PROTEIN MCPB"/>
    <property type="match status" value="1"/>
</dbReference>
<dbReference type="STRING" id="225849.swp_2944"/>
<dbReference type="SMART" id="SM00283">
    <property type="entry name" value="MA"/>
    <property type="match status" value="1"/>
</dbReference>
<dbReference type="CDD" id="cd06225">
    <property type="entry name" value="HAMP"/>
    <property type="match status" value="1"/>
</dbReference>
<dbReference type="GO" id="GO:0007165">
    <property type="term" value="P:signal transduction"/>
    <property type="evidence" value="ECO:0007669"/>
    <property type="project" value="UniProtKB-KW"/>
</dbReference>
<feature type="domain" description="Methyl-accepting transducer" evidence="6">
    <location>
        <begin position="349"/>
        <end position="585"/>
    </location>
</feature>
<feature type="domain" description="HAMP" evidence="7">
    <location>
        <begin position="290"/>
        <end position="344"/>
    </location>
</feature>
<name>B8CQZ7_SHEPW</name>
<gene>
    <name evidence="8" type="ordered locus">swp_2944</name>
</gene>
<dbReference type="Gene3D" id="3.30.450.20">
    <property type="entry name" value="PAS domain"/>
    <property type="match status" value="2"/>
</dbReference>
<dbReference type="eggNOG" id="COG0840">
    <property type="taxonomic scope" value="Bacteria"/>
</dbReference>
<dbReference type="GO" id="GO:0004888">
    <property type="term" value="F:transmembrane signaling receptor activity"/>
    <property type="evidence" value="ECO:0007669"/>
    <property type="project" value="InterPro"/>
</dbReference>
<keyword evidence="2 4" id="KW-0807">Transducer</keyword>
<comment type="similarity">
    <text evidence="3">Belongs to the methyl-accepting chemotaxis (MCP) protein family.</text>
</comment>
<keyword evidence="8" id="KW-0418">Kinase</keyword>
<dbReference type="PRINTS" id="PR00260">
    <property type="entry name" value="CHEMTRNSDUCR"/>
</dbReference>